<dbReference type="EMBL" id="JEMT01026639">
    <property type="protein sequence ID" value="EXX58684.1"/>
    <property type="molecule type" value="Genomic_DNA"/>
</dbReference>
<name>A0A015JUC8_RHIIW</name>
<organism evidence="1 2">
    <name type="scientific">Rhizophagus irregularis (strain DAOM 197198w)</name>
    <name type="common">Glomus intraradices</name>
    <dbReference type="NCBI Taxonomy" id="1432141"/>
    <lineage>
        <taxon>Eukaryota</taxon>
        <taxon>Fungi</taxon>
        <taxon>Fungi incertae sedis</taxon>
        <taxon>Mucoromycota</taxon>
        <taxon>Glomeromycotina</taxon>
        <taxon>Glomeromycetes</taxon>
        <taxon>Glomerales</taxon>
        <taxon>Glomeraceae</taxon>
        <taxon>Rhizophagus</taxon>
    </lineage>
</organism>
<comment type="caution">
    <text evidence="1">The sequence shown here is derived from an EMBL/GenBank/DDBJ whole genome shotgun (WGS) entry which is preliminary data.</text>
</comment>
<dbReference type="AlphaFoldDB" id="A0A015JUC8"/>
<dbReference type="Proteomes" id="UP000022910">
    <property type="component" value="Unassembled WGS sequence"/>
</dbReference>
<evidence type="ECO:0000313" key="1">
    <source>
        <dbReference type="EMBL" id="EXX58684.1"/>
    </source>
</evidence>
<proteinExistence type="predicted"/>
<protein>
    <submittedName>
        <fullName evidence="1">Uncharacterized protein</fullName>
    </submittedName>
</protein>
<reference evidence="1 2" key="1">
    <citation type="submission" date="2014-02" db="EMBL/GenBank/DDBJ databases">
        <title>Single nucleus genome sequencing reveals high similarity among nuclei of an endomycorrhizal fungus.</title>
        <authorList>
            <person name="Lin K."/>
            <person name="Geurts R."/>
            <person name="Zhang Z."/>
            <person name="Limpens E."/>
            <person name="Saunders D.G."/>
            <person name="Mu D."/>
            <person name="Pang E."/>
            <person name="Cao H."/>
            <person name="Cha H."/>
            <person name="Lin T."/>
            <person name="Zhou Q."/>
            <person name="Shang Y."/>
            <person name="Li Y."/>
            <person name="Ivanov S."/>
            <person name="Sharma T."/>
            <person name="Velzen R.V."/>
            <person name="Ruijter N.D."/>
            <person name="Aanen D.K."/>
            <person name="Win J."/>
            <person name="Kamoun S."/>
            <person name="Bisseling T."/>
            <person name="Huang S."/>
        </authorList>
    </citation>
    <scope>NUCLEOTIDE SEQUENCE [LARGE SCALE GENOMIC DNA]</scope>
    <source>
        <strain evidence="2">DAOM197198w</strain>
    </source>
</reference>
<gene>
    <name evidence="1" type="ORF">RirG_195660</name>
</gene>
<keyword evidence="2" id="KW-1185">Reference proteome</keyword>
<dbReference type="HOGENOM" id="CLU_2795309_0_0_1"/>
<evidence type="ECO:0000313" key="2">
    <source>
        <dbReference type="Proteomes" id="UP000022910"/>
    </source>
</evidence>
<accession>A0A015JUC8</accession>
<sequence>MDDNELNYDFSGYIDYMNVESIEESLSESSKLTVYFPLQFLKGHHFLNQQLVVSSSKLSPRRALYILS</sequence>